<comment type="caution">
    <text evidence="2">The sequence shown here is derived from an EMBL/GenBank/DDBJ whole genome shotgun (WGS) entry which is preliminary data.</text>
</comment>
<reference evidence="2 3" key="1">
    <citation type="submission" date="2023-08" db="EMBL/GenBank/DDBJ databases">
        <title>A Necator americanus chromosomal reference genome.</title>
        <authorList>
            <person name="Ilik V."/>
            <person name="Petrzelkova K.J."/>
            <person name="Pardy F."/>
            <person name="Fuh T."/>
            <person name="Niatou-Singa F.S."/>
            <person name="Gouil Q."/>
            <person name="Baker L."/>
            <person name="Ritchie M.E."/>
            <person name="Jex A.R."/>
            <person name="Gazzola D."/>
            <person name="Li H."/>
            <person name="Toshio Fujiwara R."/>
            <person name="Zhan B."/>
            <person name="Aroian R.V."/>
            <person name="Pafco B."/>
            <person name="Schwarz E.M."/>
        </authorList>
    </citation>
    <scope>NUCLEOTIDE SEQUENCE [LARGE SCALE GENOMIC DNA]</scope>
    <source>
        <strain evidence="2 3">Aroian</strain>
        <tissue evidence="2">Whole animal</tissue>
    </source>
</reference>
<protein>
    <submittedName>
        <fullName evidence="2">Uncharacterized protein</fullName>
    </submittedName>
</protein>
<dbReference type="EMBL" id="JAVFWL010000003">
    <property type="protein sequence ID" value="KAK6743802.1"/>
    <property type="molecule type" value="Genomic_DNA"/>
</dbReference>
<keyword evidence="1" id="KW-0812">Transmembrane</keyword>
<feature type="transmembrane region" description="Helical" evidence="1">
    <location>
        <begin position="20"/>
        <end position="38"/>
    </location>
</feature>
<keyword evidence="1" id="KW-0472">Membrane</keyword>
<proteinExistence type="predicted"/>
<evidence type="ECO:0000256" key="1">
    <source>
        <dbReference type="SAM" id="Phobius"/>
    </source>
</evidence>
<dbReference type="Proteomes" id="UP001303046">
    <property type="component" value="Unassembled WGS sequence"/>
</dbReference>
<accession>A0ABR1D0S8</accession>
<gene>
    <name evidence="2" type="primary">Necator_chrIII.g11617</name>
    <name evidence="2" type="ORF">RB195_010852</name>
</gene>
<organism evidence="2 3">
    <name type="scientific">Necator americanus</name>
    <name type="common">Human hookworm</name>
    <dbReference type="NCBI Taxonomy" id="51031"/>
    <lineage>
        <taxon>Eukaryota</taxon>
        <taxon>Metazoa</taxon>
        <taxon>Ecdysozoa</taxon>
        <taxon>Nematoda</taxon>
        <taxon>Chromadorea</taxon>
        <taxon>Rhabditida</taxon>
        <taxon>Rhabditina</taxon>
        <taxon>Rhabditomorpha</taxon>
        <taxon>Strongyloidea</taxon>
        <taxon>Ancylostomatidae</taxon>
        <taxon>Bunostominae</taxon>
        <taxon>Necator</taxon>
    </lineage>
</organism>
<keyword evidence="1" id="KW-1133">Transmembrane helix</keyword>
<name>A0ABR1D0S8_NECAM</name>
<keyword evidence="3" id="KW-1185">Reference proteome</keyword>
<sequence>MFLHVQPVEHIESSSTIIPSYWFFANFLALTGNLHTLSRAHCFFKNSRILSLCDLEQAKETRMSQKAMRSCASFKSFWTLYKTWL</sequence>
<evidence type="ECO:0000313" key="2">
    <source>
        <dbReference type="EMBL" id="KAK6743802.1"/>
    </source>
</evidence>
<evidence type="ECO:0000313" key="3">
    <source>
        <dbReference type="Proteomes" id="UP001303046"/>
    </source>
</evidence>